<dbReference type="PANTHER" id="PTHR45847">
    <property type="entry name" value="FATTY ACID AMIDE HYDROLASE"/>
    <property type="match status" value="1"/>
</dbReference>
<dbReference type="InterPro" id="IPR052096">
    <property type="entry name" value="Endocannabinoid_amidase"/>
</dbReference>
<keyword evidence="2" id="KW-0378">Hydrolase</keyword>
<dbReference type="FunFam" id="3.90.1300.10:FF:000003">
    <property type="entry name" value="Amidase signature enzyme"/>
    <property type="match status" value="1"/>
</dbReference>
<dbReference type="InterPro" id="IPR036928">
    <property type="entry name" value="AS_sf"/>
</dbReference>
<feature type="binding site" evidence="4">
    <location>
        <position position="170"/>
    </location>
    <ligand>
        <name>substrate</name>
    </ligand>
</feature>
<feature type="active site" description="Charge relay system" evidence="3">
    <location>
        <position position="121"/>
    </location>
</feature>
<organism evidence="6 7">
    <name type="scientific">Meloidogyne incognita</name>
    <name type="common">Southern root-knot nematode worm</name>
    <name type="synonym">Oxyuris incognita</name>
    <dbReference type="NCBI Taxonomy" id="6306"/>
    <lineage>
        <taxon>Eukaryota</taxon>
        <taxon>Metazoa</taxon>
        <taxon>Ecdysozoa</taxon>
        <taxon>Nematoda</taxon>
        <taxon>Chromadorea</taxon>
        <taxon>Rhabditida</taxon>
        <taxon>Tylenchina</taxon>
        <taxon>Tylenchomorpha</taxon>
        <taxon>Tylenchoidea</taxon>
        <taxon>Meloidogynidae</taxon>
        <taxon>Meloidogyninae</taxon>
        <taxon>Meloidogyne</taxon>
        <taxon>Meloidogyne incognita group</taxon>
    </lineage>
</organism>
<protein>
    <submittedName>
        <fullName evidence="7">Amidase domain-containing protein</fullName>
    </submittedName>
</protein>
<comment type="similarity">
    <text evidence="1">Belongs to the amidase family.</text>
</comment>
<feature type="binding site" evidence="4">
    <location>
        <position position="196"/>
    </location>
    <ligand>
        <name>substrate</name>
    </ligand>
</feature>
<sequence>MGNILPCCKSANWAAIERTNVKRQKRFEEAKRIVDEYGQDPILREKIRGMSLTELQKALQNEELTATQTLYAFAYYALEVNDKINCIAEFLIESFDEAKKLDKEFEKKEKPPLFGLPFSVKANFFIKGYDCCIGNARLLDNPRTKDCTFITLLRQLGAVPFCYTNVPQTLLSFACSNPVYGTTKNPYNALRTPGGSSGGEAALLAARGTAFATGGDVGGSLRIPAHFCGITTLKPCQARFQIQQAFCGLPGIGRLGLGTGVFAHTAEELTFLLSHILGNVEYHKLVPESIPLPLNLQKMEEFERRWEAKQLRIGYNLMMDLLNLSPRNCARVVERCVEILRSSGQEMVYFPIPEPEKAASLLFKNIACDGGAFLKKTFSENPVDKYLKRFAFMLKIPLCIRWLLAFIFDIFCPQLAILMRAYVRTPNDVRQSQEQLDEYVQKFTEQWLASNLDLLIVPAFAFPAIPYDACSDLAAAVFETGLYNMLDYPVGCLPVDKVTSEDDKALADETQWATDWNPILKRIRYAAANSVGLPVNIQIVGLPFEDEKCLALMRILEKKLMNTKNDL</sequence>
<dbReference type="GO" id="GO:0004040">
    <property type="term" value="F:amidase activity"/>
    <property type="evidence" value="ECO:0007669"/>
    <property type="project" value="TreeGrafter"/>
</dbReference>
<dbReference type="Pfam" id="PF01425">
    <property type="entry name" value="Amidase"/>
    <property type="match status" value="1"/>
</dbReference>
<feature type="domain" description="Amidase" evidence="5">
    <location>
        <begin position="77"/>
        <end position="550"/>
    </location>
</feature>
<dbReference type="WBParaSite" id="Minc3s04156g35622">
    <property type="protein sequence ID" value="Minc3s04156g35622"/>
    <property type="gene ID" value="Minc3s04156g35622"/>
</dbReference>
<feature type="active site" description="Acyl-ester intermediate" evidence="3">
    <location>
        <position position="220"/>
    </location>
</feature>
<evidence type="ECO:0000256" key="2">
    <source>
        <dbReference type="ARBA" id="ARBA00022801"/>
    </source>
</evidence>
<accession>A0A914NBA8</accession>
<dbReference type="AlphaFoldDB" id="A0A914NBA8"/>
<evidence type="ECO:0000259" key="5">
    <source>
        <dbReference type="Pfam" id="PF01425"/>
    </source>
</evidence>
<dbReference type="PROSITE" id="PS00571">
    <property type="entry name" value="AMIDASES"/>
    <property type="match status" value="1"/>
</dbReference>
<dbReference type="SUPFAM" id="SSF75304">
    <property type="entry name" value="Amidase signature (AS) enzymes"/>
    <property type="match status" value="1"/>
</dbReference>
<keyword evidence="6" id="KW-1185">Reference proteome</keyword>
<evidence type="ECO:0000313" key="6">
    <source>
        <dbReference type="Proteomes" id="UP000887563"/>
    </source>
</evidence>
<reference evidence="7" key="1">
    <citation type="submission" date="2022-11" db="UniProtKB">
        <authorList>
            <consortium name="WormBaseParasite"/>
        </authorList>
    </citation>
    <scope>IDENTIFICATION</scope>
</reference>
<proteinExistence type="inferred from homology"/>
<evidence type="ECO:0000313" key="7">
    <source>
        <dbReference type="WBParaSite" id="Minc3s04156g35622"/>
    </source>
</evidence>
<dbReference type="PANTHER" id="PTHR45847:SF6">
    <property type="entry name" value="FATTY ACID AMIDE HYDROLASE"/>
    <property type="match status" value="1"/>
</dbReference>
<evidence type="ECO:0000256" key="4">
    <source>
        <dbReference type="PIRSR" id="PIRSR001221-2"/>
    </source>
</evidence>
<dbReference type="PIRSF" id="PIRSF001221">
    <property type="entry name" value="Amidase_fungi"/>
    <property type="match status" value="1"/>
</dbReference>
<dbReference type="GO" id="GO:0017064">
    <property type="term" value="F:fatty acid amide hydrolase activity"/>
    <property type="evidence" value="ECO:0007669"/>
    <property type="project" value="TreeGrafter"/>
</dbReference>
<dbReference type="InterPro" id="IPR020556">
    <property type="entry name" value="Amidase_CS"/>
</dbReference>
<dbReference type="Gene3D" id="3.90.1300.10">
    <property type="entry name" value="Amidase signature (AS) domain"/>
    <property type="match status" value="1"/>
</dbReference>
<feature type="binding site" evidence="4">
    <location>
        <begin position="217"/>
        <end position="220"/>
    </location>
    <ligand>
        <name>substrate</name>
    </ligand>
</feature>
<feature type="active site" description="Charge relay system" evidence="3">
    <location>
        <position position="196"/>
    </location>
</feature>
<dbReference type="Proteomes" id="UP000887563">
    <property type="component" value="Unplaced"/>
</dbReference>
<evidence type="ECO:0000256" key="3">
    <source>
        <dbReference type="PIRSR" id="PIRSR001221-1"/>
    </source>
</evidence>
<dbReference type="InterPro" id="IPR023631">
    <property type="entry name" value="Amidase_dom"/>
</dbReference>
<dbReference type="GO" id="GO:0009062">
    <property type="term" value="P:fatty acid catabolic process"/>
    <property type="evidence" value="ECO:0007669"/>
    <property type="project" value="TreeGrafter"/>
</dbReference>
<name>A0A914NBA8_MELIC</name>
<evidence type="ECO:0000256" key="1">
    <source>
        <dbReference type="ARBA" id="ARBA00009199"/>
    </source>
</evidence>